<dbReference type="Gene3D" id="3.40.50.300">
    <property type="entry name" value="P-loop containing nucleotide triphosphate hydrolases"/>
    <property type="match status" value="1"/>
</dbReference>
<feature type="domain" description="Helicase C-terminal" evidence="3">
    <location>
        <begin position="141"/>
        <end position="293"/>
    </location>
</feature>
<organism evidence="4 5">
    <name type="scientific">Polarella glacialis</name>
    <name type="common">Dinoflagellate</name>
    <dbReference type="NCBI Taxonomy" id="89957"/>
    <lineage>
        <taxon>Eukaryota</taxon>
        <taxon>Sar</taxon>
        <taxon>Alveolata</taxon>
        <taxon>Dinophyceae</taxon>
        <taxon>Suessiales</taxon>
        <taxon>Suessiaceae</taxon>
        <taxon>Polarella</taxon>
    </lineage>
</organism>
<evidence type="ECO:0000313" key="5">
    <source>
        <dbReference type="Proteomes" id="UP000654075"/>
    </source>
</evidence>
<dbReference type="InterPro" id="IPR049730">
    <property type="entry name" value="SNF2/RAD54-like_C"/>
</dbReference>
<dbReference type="PROSITE" id="PS51194">
    <property type="entry name" value="HELICASE_CTER"/>
    <property type="match status" value="1"/>
</dbReference>
<dbReference type="EMBL" id="CAJNNV010024528">
    <property type="protein sequence ID" value="CAE8610095.1"/>
    <property type="molecule type" value="Genomic_DNA"/>
</dbReference>
<dbReference type="GO" id="GO:0016787">
    <property type="term" value="F:hydrolase activity"/>
    <property type="evidence" value="ECO:0007669"/>
    <property type="project" value="UniProtKB-KW"/>
</dbReference>
<dbReference type="PANTHER" id="PTHR45766:SF6">
    <property type="entry name" value="SWI_SNF-RELATED MATRIX-ASSOCIATED ACTIN-DEPENDENT REGULATOR OF CHROMATIN SUBFAMILY A-LIKE PROTEIN 1"/>
    <property type="match status" value="1"/>
</dbReference>
<reference evidence="4" key="1">
    <citation type="submission" date="2021-02" db="EMBL/GenBank/DDBJ databases">
        <authorList>
            <person name="Dougan E. K."/>
            <person name="Rhodes N."/>
            <person name="Thang M."/>
            <person name="Chan C."/>
        </authorList>
    </citation>
    <scope>NUCLEOTIDE SEQUENCE</scope>
</reference>
<accession>A0A813FE28</accession>
<dbReference type="GO" id="GO:0005524">
    <property type="term" value="F:ATP binding"/>
    <property type="evidence" value="ECO:0007669"/>
    <property type="project" value="InterPro"/>
</dbReference>
<feature type="region of interest" description="Disordered" evidence="2">
    <location>
        <begin position="301"/>
        <end position="331"/>
    </location>
</feature>
<sequence length="346" mass="37839">MLLSGTPALNRATELYTQLEALLPAEMPSFVKFAERYCVKETQRFGTKVAVKWGDAKRVTELNGLLVGSVMIRRLKKDVLDQLPPKRRMRVPLDPEKMDQDLLREVERRVAKLGPDTVGSLGDSAELFKLTAQAKLGAVLDYVQHLLSLGLKFLIFGHHRSTLDAVESKVRQLKASSIRIDGQTAPAARPALVAQFQEDSAIRVAVLSITAAGSGLTLTAAQTVVFAELYWVPGQMMQAEDRAHRIGQRDCVTVQYLVARGTLDETLYRTLEKKSLSVNGILNGCRTGLDASRQTLESAAAESARGARVPDEPTVAPAEPRQAEVSTPRAAKRARLALDDVDADLT</sequence>
<keyword evidence="5" id="KW-1185">Reference proteome</keyword>
<evidence type="ECO:0000313" key="4">
    <source>
        <dbReference type="EMBL" id="CAE8610095.1"/>
    </source>
</evidence>
<name>A0A813FE28_POLGL</name>
<dbReference type="Gene3D" id="3.40.50.10810">
    <property type="entry name" value="Tandem AAA-ATPase domain"/>
    <property type="match status" value="1"/>
</dbReference>
<dbReference type="GO" id="GO:0006281">
    <property type="term" value="P:DNA repair"/>
    <property type="evidence" value="ECO:0007669"/>
    <property type="project" value="TreeGrafter"/>
</dbReference>
<comment type="caution">
    <text evidence="4">The sequence shown here is derived from an EMBL/GenBank/DDBJ whole genome shotgun (WGS) entry which is preliminary data.</text>
</comment>
<dbReference type="OrthoDB" id="2801544at2759"/>
<evidence type="ECO:0000256" key="1">
    <source>
        <dbReference type="ARBA" id="ARBA00022801"/>
    </source>
</evidence>
<dbReference type="SMART" id="SM00490">
    <property type="entry name" value="HELICc"/>
    <property type="match status" value="1"/>
</dbReference>
<dbReference type="GO" id="GO:0031297">
    <property type="term" value="P:replication fork processing"/>
    <property type="evidence" value="ECO:0007669"/>
    <property type="project" value="TreeGrafter"/>
</dbReference>
<dbReference type="OMA" id="FRASWRI"/>
<proteinExistence type="predicted"/>
<dbReference type="AlphaFoldDB" id="A0A813FE28"/>
<gene>
    <name evidence="4" type="ORF">PGLA1383_LOCUS27922</name>
</gene>
<evidence type="ECO:0000259" key="3">
    <source>
        <dbReference type="PROSITE" id="PS51194"/>
    </source>
</evidence>
<dbReference type="SUPFAM" id="SSF52540">
    <property type="entry name" value="P-loop containing nucleoside triphosphate hydrolases"/>
    <property type="match status" value="1"/>
</dbReference>
<dbReference type="GO" id="GO:0043596">
    <property type="term" value="C:nuclear replication fork"/>
    <property type="evidence" value="ECO:0007669"/>
    <property type="project" value="TreeGrafter"/>
</dbReference>
<dbReference type="Pfam" id="PF00271">
    <property type="entry name" value="Helicase_C"/>
    <property type="match status" value="1"/>
</dbReference>
<protein>
    <recommendedName>
        <fullName evidence="3">Helicase C-terminal domain-containing protein</fullName>
    </recommendedName>
</protein>
<dbReference type="Proteomes" id="UP000654075">
    <property type="component" value="Unassembled WGS sequence"/>
</dbReference>
<evidence type="ECO:0000256" key="2">
    <source>
        <dbReference type="SAM" id="MobiDB-lite"/>
    </source>
</evidence>
<dbReference type="InterPro" id="IPR038718">
    <property type="entry name" value="SNF2-like_sf"/>
</dbReference>
<dbReference type="InterPro" id="IPR001650">
    <property type="entry name" value="Helicase_C-like"/>
</dbReference>
<dbReference type="Pfam" id="PF00176">
    <property type="entry name" value="SNF2-rel_dom"/>
    <property type="match status" value="1"/>
</dbReference>
<dbReference type="InterPro" id="IPR027417">
    <property type="entry name" value="P-loop_NTPase"/>
</dbReference>
<dbReference type="CDD" id="cd18793">
    <property type="entry name" value="SF2_C_SNF"/>
    <property type="match status" value="1"/>
</dbReference>
<dbReference type="InterPro" id="IPR000330">
    <property type="entry name" value="SNF2_N"/>
</dbReference>
<dbReference type="PANTHER" id="PTHR45766">
    <property type="entry name" value="DNA ANNEALING HELICASE AND ENDONUCLEASE ZRANB3 FAMILY MEMBER"/>
    <property type="match status" value="1"/>
</dbReference>
<keyword evidence="1" id="KW-0378">Hydrolase</keyword>